<dbReference type="STRING" id="1891926.Fuma_04608"/>
<dbReference type="OrthoDB" id="200319at2"/>
<dbReference type="AlphaFoldDB" id="A0A1P8WLL5"/>
<reference evidence="1 2" key="1">
    <citation type="journal article" date="2016" name="Front. Microbiol.">
        <title>Fuerstia marisgermanicae gen. nov., sp. nov., an Unusual Member of the Phylum Planctomycetes from the German Wadden Sea.</title>
        <authorList>
            <person name="Kohn T."/>
            <person name="Heuer A."/>
            <person name="Jogler M."/>
            <person name="Vollmers J."/>
            <person name="Boedeker C."/>
            <person name="Bunk B."/>
            <person name="Rast P."/>
            <person name="Borchert D."/>
            <person name="Glockner I."/>
            <person name="Freese H.M."/>
            <person name="Klenk H.P."/>
            <person name="Overmann J."/>
            <person name="Kaster A.K."/>
            <person name="Rohde M."/>
            <person name="Wiegand S."/>
            <person name="Jogler C."/>
        </authorList>
    </citation>
    <scope>NUCLEOTIDE SEQUENCE [LARGE SCALE GENOMIC DNA]</scope>
    <source>
        <strain evidence="1 2">NH11</strain>
    </source>
</reference>
<keyword evidence="2" id="KW-1185">Reference proteome</keyword>
<dbReference type="Pfam" id="PF13911">
    <property type="entry name" value="AhpC-TSA_2"/>
    <property type="match status" value="1"/>
</dbReference>
<accession>A0A1P8WLL5</accession>
<protein>
    <submittedName>
        <fullName evidence="1">AhpC/TSA family protein</fullName>
    </submittedName>
</protein>
<evidence type="ECO:0000313" key="2">
    <source>
        <dbReference type="Proteomes" id="UP000187735"/>
    </source>
</evidence>
<dbReference type="InterPro" id="IPR036249">
    <property type="entry name" value="Thioredoxin-like_sf"/>
</dbReference>
<sequence length="133" mass="15314">MTQLRQRELQFRDRNVDVAIITFDADVMATSYIRQTGLRWPLLIDSEHRTYDAYGMGRGSWWSILGPASIWNYLKLILRGRRVHKPGSDYRQLGGDVLIDPNGIVRFYFASDSPHDRPDTAEIFARVDAVENG</sequence>
<dbReference type="EMBL" id="CP017641">
    <property type="protein sequence ID" value="APZ94957.1"/>
    <property type="molecule type" value="Genomic_DNA"/>
</dbReference>
<name>A0A1P8WLL5_9PLAN</name>
<dbReference type="KEGG" id="fmr:Fuma_04608"/>
<dbReference type="Gene3D" id="3.40.30.10">
    <property type="entry name" value="Glutaredoxin"/>
    <property type="match status" value="1"/>
</dbReference>
<dbReference type="SUPFAM" id="SSF52833">
    <property type="entry name" value="Thioredoxin-like"/>
    <property type="match status" value="1"/>
</dbReference>
<proteinExistence type="predicted"/>
<dbReference type="InterPro" id="IPR032801">
    <property type="entry name" value="PXL2A/B/C"/>
</dbReference>
<gene>
    <name evidence="1" type="ORF">Fuma_04608</name>
</gene>
<evidence type="ECO:0000313" key="1">
    <source>
        <dbReference type="EMBL" id="APZ94957.1"/>
    </source>
</evidence>
<organism evidence="1 2">
    <name type="scientific">Fuerstiella marisgermanici</name>
    <dbReference type="NCBI Taxonomy" id="1891926"/>
    <lineage>
        <taxon>Bacteria</taxon>
        <taxon>Pseudomonadati</taxon>
        <taxon>Planctomycetota</taxon>
        <taxon>Planctomycetia</taxon>
        <taxon>Planctomycetales</taxon>
        <taxon>Planctomycetaceae</taxon>
        <taxon>Fuerstiella</taxon>
    </lineage>
</organism>
<dbReference type="Proteomes" id="UP000187735">
    <property type="component" value="Chromosome"/>
</dbReference>